<reference evidence="2 3" key="1">
    <citation type="submission" date="2024-03" db="EMBL/GenBank/DDBJ databases">
        <title>Genome-scale model development and genomic sequencing of the oleaginous clade Lipomyces.</title>
        <authorList>
            <consortium name="Lawrence Berkeley National Laboratory"/>
            <person name="Czajka J.J."/>
            <person name="Han Y."/>
            <person name="Kim J."/>
            <person name="Mondo S.J."/>
            <person name="Hofstad B.A."/>
            <person name="Robles A."/>
            <person name="Haridas S."/>
            <person name="Riley R."/>
            <person name="LaButti K."/>
            <person name="Pangilinan J."/>
            <person name="Andreopoulos W."/>
            <person name="Lipzen A."/>
            <person name="Yan J."/>
            <person name="Wang M."/>
            <person name="Ng V."/>
            <person name="Grigoriev I.V."/>
            <person name="Spatafora J.W."/>
            <person name="Magnuson J.K."/>
            <person name="Baker S.E."/>
            <person name="Pomraning K.R."/>
        </authorList>
    </citation>
    <scope>NUCLEOTIDE SEQUENCE [LARGE SCALE GENOMIC DNA]</scope>
    <source>
        <strain evidence="2 3">Phaff 52-87</strain>
    </source>
</reference>
<evidence type="ECO:0000256" key="1">
    <source>
        <dbReference type="SAM" id="Phobius"/>
    </source>
</evidence>
<dbReference type="GeneID" id="90035058"/>
<feature type="transmembrane region" description="Helical" evidence="1">
    <location>
        <begin position="106"/>
        <end position="124"/>
    </location>
</feature>
<gene>
    <name evidence="2" type="ORF">BZA70DRAFT_128004</name>
</gene>
<evidence type="ECO:0000313" key="2">
    <source>
        <dbReference type="EMBL" id="KAK7206236.1"/>
    </source>
</evidence>
<keyword evidence="1" id="KW-0812">Transmembrane</keyword>
<feature type="transmembrane region" description="Helical" evidence="1">
    <location>
        <begin position="64"/>
        <end position="86"/>
    </location>
</feature>
<keyword evidence="1" id="KW-0472">Membrane</keyword>
<comment type="caution">
    <text evidence="2">The sequence shown here is derived from an EMBL/GenBank/DDBJ whole genome shotgun (WGS) entry which is preliminary data.</text>
</comment>
<name>A0ABR1F8S4_9ASCO</name>
<sequence length="127" mass="14489">MLLIGSLVDHFNRQNDAEMASESMTTSISFLPKSRSLSTALSSLPLFLFPSSFIVFYQRFCHCHLFVALTLVDAASLYVSCPFASFHQSRKMQNICFPVLHFPLPPFLYLIFLLISSLHSSFVFREK</sequence>
<protein>
    <submittedName>
        <fullName evidence="2">Uncharacterized protein</fullName>
    </submittedName>
</protein>
<keyword evidence="1" id="KW-1133">Transmembrane helix</keyword>
<feature type="transmembrane region" description="Helical" evidence="1">
    <location>
        <begin position="37"/>
        <end position="57"/>
    </location>
</feature>
<dbReference type="Proteomes" id="UP001498771">
    <property type="component" value="Unassembled WGS sequence"/>
</dbReference>
<dbReference type="EMBL" id="JBBJBU010000003">
    <property type="protein sequence ID" value="KAK7206236.1"/>
    <property type="molecule type" value="Genomic_DNA"/>
</dbReference>
<keyword evidence="3" id="KW-1185">Reference proteome</keyword>
<accession>A0ABR1F8S4</accession>
<proteinExistence type="predicted"/>
<evidence type="ECO:0000313" key="3">
    <source>
        <dbReference type="Proteomes" id="UP001498771"/>
    </source>
</evidence>
<dbReference type="RefSeq" id="XP_064769269.1">
    <property type="nucleotide sequence ID" value="XM_064909546.1"/>
</dbReference>
<organism evidence="2 3">
    <name type="scientific">Myxozyma melibiosi</name>
    <dbReference type="NCBI Taxonomy" id="54550"/>
    <lineage>
        <taxon>Eukaryota</taxon>
        <taxon>Fungi</taxon>
        <taxon>Dikarya</taxon>
        <taxon>Ascomycota</taxon>
        <taxon>Saccharomycotina</taxon>
        <taxon>Lipomycetes</taxon>
        <taxon>Lipomycetales</taxon>
        <taxon>Lipomycetaceae</taxon>
        <taxon>Myxozyma</taxon>
    </lineage>
</organism>